<dbReference type="SUPFAM" id="SSF111283">
    <property type="entry name" value="Putative modulator of DNA gyrase, PmbA/TldD"/>
    <property type="match status" value="1"/>
</dbReference>
<reference evidence="5 6" key="1">
    <citation type="submission" date="2018-10" db="EMBL/GenBank/DDBJ databases">
        <title>Genomic Encyclopedia of Type Strains, Phase IV (KMG-IV): sequencing the most valuable type-strain genomes for metagenomic binning, comparative biology and taxonomic classification.</title>
        <authorList>
            <person name="Goeker M."/>
        </authorList>
    </citation>
    <scope>NUCLEOTIDE SEQUENCE [LARGE SCALE GENOMIC DNA]</scope>
    <source>
        <strain evidence="5 6">DSM 4734</strain>
    </source>
</reference>
<dbReference type="PANTHER" id="PTHR43421">
    <property type="entry name" value="METALLOPROTEASE PMBA"/>
    <property type="match status" value="1"/>
</dbReference>
<sequence>MTQTFKAPDPAALQDIAADLVARALKAGADSAEASVAESRETELSVRDGKLEDIGRSETLDAGLRVFVGKRQAGVAFSDLSEKGRDFTIGRAVTMAKAAPEDPYSALADPERLCKAPPSIEQFEAGEWTPEELEETALAIESAARAVDGVTKTDAAFASSGQGAAAYATSTGFNAGWKKSVFGYGASVIAGSDEAMERDYAATSARRRADLRDRVEIGREAGERAARRLGPKKLPSGVMPVVFDRRVATTFLGSLAGAISGPAVARGVSFLRDKLGEMIFAPGVTVIDDPHRPWGHASAPFDGEGTVNRRSAIIEDGRLTTWFLNSAAARQLDMSPTGHARRNMGGSPGAGPTNFHMEAGEASRDALISGIKDGVLIMEMFGPSLNANTGDWSVGVSGYRIANGQIDHPVSEITVAGNLVDIYARLIPASDLEFRGSVNAPSVFVDAMSIGGL</sequence>
<accession>A0A495DM75</accession>
<dbReference type="EMBL" id="RBIM01000001">
    <property type="protein sequence ID" value="RKR04012.1"/>
    <property type="molecule type" value="Genomic_DNA"/>
</dbReference>
<dbReference type="InterPro" id="IPR036059">
    <property type="entry name" value="TldD/PmbA_sf"/>
</dbReference>
<dbReference type="GO" id="GO:0008237">
    <property type="term" value="F:metallopeptidase activity"/>
    <property type="evidence" value="ECO:0007669"/>
    <property type="project" value="InterPro"/>
</dbReference>
<dbReference type="InterPro" id="IPR047657">
    <property type="entry name" value="PmbA"/>
</dbReference>
<dbReference type="Pfam" id="PF01523">
    <property type="entry name" value="PmbA_TldD_1st"/>
    <property type="match status" value="1"/>
</dbReference>
<evidence type="ECO:0000313" key="5">
    <source>
        <dbReference type="EMBL" id="RKR04012.1"/>
    </source>
</evidence>
<dbReference type="Gene3D" id="3.30.2290.10">
    <property type="entry name" value="PmbA/TldD superfamily"/>
    <property type="match status" value="1"/>
</dbReference>
<gene>
    <name evidence="5" type="ORF">C7435_0455</name>
</gene>
<dbReference type="Pfam" id="PF19289">
    <property type="entry name" value="PmbA_TldD_3rd"/>
    <property type="match status" value="1"/>
</dbReference>
<evidence type="ECO:0000256" key="1">
    <source>
        <dbReference type="ARBA" id="ARBA00005836"/>
    </source>
</evidence>
<dbReference type="Pfam" id="PF19290">
    <property type="entry name" value="PmbA_TldD_2nd"/>
    <property type="match status" value="1"/>
</dbReference>
<dbReference type="GO" id="GO:0006508">
    <property type="term" value="P:proteolysis"/>
    <property type="evidence" value="ECO:0007669"/>
    <property type="project" value="InterPro"/>
</dbReference>
<proteinExistence type="inferred from homology"/>
<name>A0A495DM75_9PROT</name>
<comment type="similarity">
    <text evidence="1">Belongs to the peptidase U62 family.</text>
</comment>
<evidence type="ECO:0000259" key="4">
    <source>
        <dbReference type="Pfam" id="PF19290"/>
    </source>
</evidence>
<dbReference type="GO" id="GO:0005829">
    <property type="term" value="C:cytosol"/>
    <property type="evidence" value="ECO:0007669"/>
    <property type="project" value="TreeGrafter"/>
</dbReference>
<dbReference type="AlphaFoldDB" id="A0A495DM75"/>
<protein>
    <submittedName>
        <fullName evidence="5">PmbA protein</fullName>
    </submittedName>
</protein>
<evidence type="ECO:0000259" key="2">
    <source>
        <dbReference type="Pfam" id="PF01523"/>
    </source>
</evidence>
<evidence type="ECO:0000259" key="3">
    <source>
        <dbReference type="Pfam" id="PF19289"/>
    </source>
</evidence>
<dbReference type="RefSeq" id="WP_121209857.1">
    <property type="nucleotide sequence ID" value="NZ_RBIM01000001.1"/>
</dbReference>
<dbReference type="OrthoDB" id="9803618at2"/>
<organism evidence="5 6">
    <name type="scientific">Maricaulis maris</name>
    <dbReference type="NCBI Taxonomy" id="74318"/>
    <lineage>
        <taxon>Bacteria</taxon>
        <taxon>Pseudomonadati</taxon>
        <taxon>Pseudomonadota</taxon>
        <taxon>Alphaproteobacteria</taxon>
        <taxon>Maricaulales</taxon>
        <taxon>Maricaulaceae</taxon>
        <taxon>Maricaulis</taxon>
    </lineage>
</organism>
<feature type="domain" description="Metalloprotease TldD/E N-terminal" evidence="2">
    <location>
        <begin position="32"/>
        <end position="96"/>
    </location>
</feature>
<dbReference type="InterPro" id="IPR002510">
    <property type="entry name" value="Metalloprtase-TldD/E_N"/>
</dbReference>
<comment type="caution">
    <text evidence="5">The sequence shown here is derived from an EMBL/GenBank/DDBJ whole genome shotgun (WGS) entry which is preliminary data.</text>
</comment>
<feature type="domain" description="Metalloprotease TldD/E C-terminal" evidence="3">
    <location>
        <begin position="236"/>
        <end position="452"/>
    </location>
</feature>
<dbReference type="InterPro" id="IPR035068">
    <property type="entry name" value="TldD/PmbA_N"/>
</dbReference>
<dbReference type="PANTHER" id="PTHR43421:SF1">
    <property type="entry name" value="METALLOPROTEASE PMBA"/>
    <property type="match status" value="1"/>
</dbReference>
<dbReference type="InterPro" id="IPR045570">
    <property type="entry name" value="Metalloprtase-TldD/E_cen_dom"/>
</dbReference>
<feature type="domain" description="Metalloprotease TldD/E central" evidence="4">
    <location>
        <begin position="127"/>
        <end position="229"/>
    </location>
</feature>
<dbReference type="InterPro" id="IPR045569">
    <property type="entry name" value="Metalloprtase-TldD/E_C"/>
</dbReference>
<evidence type="ECO:0000313" key="6">
    <source>
        <dbReference type="Proteomes" id="UP000273675"/>
    </source>
</evidence>
<dbReference type="Proteomes" id="UP000273675">
    <property type="component" value="Unassembled WGS sequence"/>
</dbReference>